<accession>S4PSY6</accession>
<name>S4PSY6_9NEOP</name>
<sequence>MADAAPQTFPQICHKLAPIMTGAVFTTHRYRSTSAIPTAASRLYMQFLQRIICNSRIQTATHYKNLHNTNNNNPPQN</sequence>
<protein>
    <submittedName>
        <fullName evidence="1">Uncharacterized protein</fullName>
    </submittedName>
</protein>
<feature type="non-terminal residue" evidence="1">
    <location>
        <position position="77"/>
    </location>
</feature>
<dbReference type="AlphaFoldDB" id="S4PSY6"/>
<proteinExistence type="predicted"/>
<reference evidence="1" key="2">
    <citation type="submission" date="2013-05" db="EMBL/GenBank/DDBJ databases">
        <authorList>
            <person name="Carter J.-M."/>
            <person name="Baker S.C."/>
            <person name="Pink R."/>
            <person name="Carter D.R.F."/>
            <person name="Collins A."/>
            <person name="Tomlin J."/>
            <person name="Gibbs M."/>
            <person name="Breuker C.J."/>
        </authorList>
    </citation>
    <scope>NUCLEOTIDE SEQUENCE</scope>
    <source>
        <tissue evidence="1">Ovary</tissue>
    </source>
</reference>
<dbReference type="EMBL" id="GAIX01012973">
    <property type="protein sequence ID" value="JAA79587.1"/>
    <property type="molecule type" value="Transcribed_RNA"/>
</dbReference>
<evidence type="ECO:0000313" key="1">
    <source>
        <dbReference type="EMBL" id="JAA79587.1"/>
    </source>
</evidence>
<organism evidence="1">
    <name type="scientific">Pararge aegeria</name>
    <name type="common">speckled wood butterfly</name>
    <dbReference type="NCBI Taxonomy" id="116150"/>
    <lineage>
        <taxon>Eukaryota</taxon>
        <taxon>Metazoa</taxon>
        <taxon>Ecdysozoa</taxon>
        <taxon>Arthropoda</taxon>
        <taxon>Hexapoda</taxon>
        <taxon>Insecta</taxon>
        <taxon>Pterygota</taxon>
        <taxon>Neoptera</taxon>
        <taxon>Endopterygota</taxon>
        <taxon>Lepidoptera</taxon>
        <taxon>Glossata</taxon>
        <taxon>Ditrysia</taxon>
        <taxon>Papilionoidea</taxon>
        <taxon>Nymphalidae</taxon>
        <taxon>Satyrinae</taxon>
        <taxon>Satyrini</taxon>
        <taxon>Parargina</taxon>
        <taxon>Pararge</taxon>
    </lineage>
</organism>
<reference evidence="1" key="1">
    <citation type="journal article" date="2013" name="BMC Genomics">
        <title>Unscrambling butterfly oogenesis.</title>
        <authorList>
            <person name="Carter J.M."/>
            <person name="Baker S.C."/>
            <person name="Pink R."/>
            <person name="Carter D.R."/>
            <person name="Collins A."/>
            <person name="Tomlin J."/>
            <person name="Gibbs M."/>
            <person name="Breuker C.J."/>
        </authorList>
    </citation>
    <scope>NUCLEOTIDE SEQUENCE</scope>
    <source>
        <tissue evidence="1">Ovary</tissue>
    </source>
</reference>